<protein>
    <recommendedName>
        <fullName evidence="4">Secreted protein</fullName>
    </recommendedName>
</protein>
<reference evidence="2 3" key="1">
    <citation type="submission" date="2021-06" db="EMBL/GenBank/DDBJ databases">
        <authorList>
            <person name="Palmer J.M."/>
        </authorList>
    </citation>
    <scope>NUCLEOTIDE SEQUENCE [LARGE SCALE GENOMIC DNA]</scope>
    <source>
        <strain evidence="2 3">CL_MEX2019</strain>
        <tissue evidence="2">Muscle</tissue>
    </source>
</reference>
<keyword evidence="1" id="KW-0732">Signal</keyword>
<evidence type="ECO:0000313" key="2">
    <source>
        <dbReference type="EMBL" id="MED6286206.1"/>
    </source>
</evidence>
<evidence type="ECO:0000256" key="1">
    <source>
        <dbReference type="SAM" id="SignalP"/>
    </source>
</evidence>
<organism evidence="2 3">
    <name type="scientific">Characodon lateralis</name>
    <dbReference type="NCBI Taxonomy" id="208331"/>
    <lineage>
        <taxon>Eukaryota</taxon>
        <taxon>Metazoa</taxon>
        <taxon>Chordata</taxon>
        <taxon>Craniata</taxon>
        <taxon>Vertebrata</taxon>
        <taxon>Euteleostomi</taxon>
        <taxon>Actinopterygii</taxon>
        <taxon>Neopterygii</taxon>
        <taxon>Teleostei</taxon>
        <taxon>Neoteleostei</taxon>
        <taxon>Acanthomorphata</taxon>
        <taxon>Ovalentaria</taxon>
        <taxon>Atherinomorphae</taxon>
        <taxon>Cyprinodontiformes</taxon>
        <taxon>Goodeidae</taxon>
        <taxon>Characodon</taxon>
    </lineage>
</organism>
<dbReference type="Proteomes" id="UP001352852">
    <property type="component" value="Unassembled WGS sequence"/>
</dbReference>
<sequence>MLFFPLLLCTLVVLLFSLLFCHPVLLPGNEGIDLLSNPASKQRQLLFTSFLCRINRGSAKLSFQAGTCHSVTLHQSSELFSQYR</sequence>
<name>A0ABU7EG27_9TELE</name>
<accession>A0ABU7EG27</accession>
<feature type="signal peptide" evidence="1">
    <location>
        <begin position="1"/>
        <end position="21"/>
    </location>
</feature>
<comment type="caution">
    <text evidence="2">The sequence shown here is derived from an EMBL/GenBank/DDBJ whole genome shotgun (WGS) entry which is preliminary data.</text>
</comment>
<proteinExistence type="predicted"/>
<evidence type="ECO:0008006" key="4">
    <source>
        <dbReference type="Google" id="ProtNLM"/>
    </source>
</evidence>
<keyword evidence="3" id="KW-1185">Reference proteome</keyword>
<dbReference type="EMBL" id="JAHUTJ010057532">
    <property type="protein sequence ID" value="MED6286206.1"/>
    <property type="molecule type" value="Genomic_DNA"/>
</dbReference>
<feature type="chain" id="PRO_5047299155" description="Secreted protein" evidence="1">
    <location>
        <begin position="22"/>
        <end position="84"/>
    </location>
</feature>
<gene>
    <name evidence="2" type="ORF">CHARACLAT_003480</name>
</gene>
<evidence type="ECO:0000313" key="3">
    <source>
        <dbReference type="Proteomes" id="UP001352852"/>
    </source>
</evidence>